<dbReference type="AlphaFoldDB" id="A0ABD6E8I6"/>
<dbReference type="InterPro" id="IPR052817">
    <property type="entry name" value="MIT_domain_contain_protein1"/>
</dbReference>
<dbReference type="InterPro" id="IPR032341">
    <property type="entry name" value="MITD1_C"/>
</dbReference>
<dbReference type="InterPro" id="IPR036181">
    <property type="entry name" value="MIT_dom_sf"/>
</dbReference>
<accession>A0ABD6E8I6</accession>
<dbReference type="InterPro" id="IPR038113">
    <property type="entry name" value="MITD1_C_sf"/>
</dbReference>
<evidence type="ECO:0000259" key="1">
    <source>
        <dbReference type="SMART" id="SM00745"/>
    </source>
</evidence>
<dbReference type="InterPro" id="IPR007330">
    <property type="entry name" value="MIT_dom"/>
</dbReference>
<dbReference type="PANTHER" id="PTHR21222:SF1">
    <property type="entry name" value="MIT DOMAIN-CONTAINING PROTEIN 1"/>
    <property type="match status" value="1"/>
</dbReference>
<dbReference type="Pfam" id="PF16565">
    <property type="entry name" value="MIT_C"/>
    <property type="match status" value="1"/>
</dbReference>
<evidence type="ECO:0000313" key="3">
    <source>
        <dbReference type="Proteomes" id="UP001608902"/>
    </source>
</evidence>
<reference evidence="2 3" key="1">
    <citation type="submission" date="2024-08" db="EMBL/GenBank/DDBJ databases">
        <title>Gnathostoma spinigerum genome.</title>
        <authorList>
            <person name="Gonzalez-Bertolin B."/>
            <person name="Monzon S."/>
            <person name="Zaballos A."/>
            <person name="Jimenez P."/>
            <person name="Dekumyoy P."/>
            <person name="Varona S."/>
            <person name="Cuesta I."/>
            <person name="Sumanam S."/>
            <person name="Adisakwattana P."/>
            <person name="Gasser R.B."/>
            <person name="Hernandez-Gonzalez A."/>
            <person name="Young N.D."/>
            <person name="Perteguer M.J."/>
        </authorList>
    </citation>
    <scope>NUCLEOTIDE SEQUENCE [LARGE SCALE GENOMIC DNA]</scope>
    <source>
        <strain evidence="2">AL3</strain>
        <tissue evidence="2">Liver</tissue>
    </source>
</reference>
<dbReference type="Proteomes" id="UP001608902">
    <property type="component" value="Unassembled WGS sequence"/>
</dbReference>
<comment type="caution">
    <text evidence="2">The sequence shown here is derived from an EMBL/GenBank/DDBJ whole genome shotgun (WGS) entry which is preliminary data.</text>
</comment>
<gene>
    <name evidence="2" type="ORF">AB6A40_002321</name>
</gene>
<feature type="domain" description="MIT" evidence="1">
    <location>
        <begin position="1"/>
        <end position="75"/>
    </location>
</feature>
<protein>
    <recommendedName>
        <fullName evidence="1">MIT domain-containing protein</fullName>
    </recommendedName>
</protein>
<dbReference type="PANTHER" id="PTHR21222">
    <property type="entry name" value="MIT DOMAIN-CONTAINING PROTEIN 1"/>
    <property type="match status" value="1"/>
</dbReference>
<dbReference type="Pfam" id="PF04212">
    <property type="entry name" value="MIT"/>
    <property type="match status" value="1"/>
</dbReference>
<name>A0ABD6E8I6_9BILA</name>
<dbReference type="SMART" id="SM00745">
    <property type="entry name" value="MIT"/>
    <property type="match status" value="1"/>
</dbReference>
<evidence type="ECO:0000313" key="2">
    <source>
        <dbReference type="EMBL" id="MFH4975612.1"/>
    </source>
</evidence>
<dbReference type="EMBL" id="JBGFUD010001015">
    <property type="protein sequence ID" value="MFH4975612.1"/>
    <property type="molecule type" value="Genomic_DNA"/>
</dbReference>
<dbReference type="Gene3D" id="1.20.58.80">
    <property type="entry name" value="Phosphotransferase system, lactose/cellobiose-type IIA subunit"/>
    <property type="match status" value="1"/>
</dbReference>
<dbReference type="Gene3D" id="3.30.870.30">
    <property type="entry name" value="MITD, C-terminal phospholipase D-like domain"/>
    <property type="match status" value="1"/>
</dbReference>
<sequence length="227" mass="26018">MEQAISKSKPILQEAVTLDREEKNMEAVEKYTEGVSLLLEAIYYAEEDAKGKLREIACKYISRAEGLKGRARLKVDHLEQRKIKDGSTGHGYDKVFASCLDNKVTTVTVEDAYIIAHHQIQNFVRFCELCVSKLENLKKISLITQKDVLNVDAFSELSRSLERFGIKLEVTFKSTLHDREIRFDNGWIVKIGRGLDYFKNPGRYGLGMSDLNFRSCHETTVDIFRMV</sequence>
<dbReference type="SUPFAM" id="SSF116846">
    <property type="entry name" value="MIT domain"/>
    <property type="match status" value="1"/>
</dbReference>
<organism evidence="2 3">
    <name type="scientific">Gnathostoma spinigerum</name>
    <dbReference type="NCBI Taxonomy" id="75299"/>
    <lineage>
        <taxon>Eukaryota</taxon>
        <taxon>Metazoa</taxon>
        <taxon>Ecdysozoa</taxon>
        <taxon>Nematoda</taxon>
        <taxon>Chromadorea</taxon>
        <taxon>Rhabditida</taxon>
        <taxon>Spirurina</taxon>
        <taxon>Gnathostomatomorpha</taxon>
        <taxon>Gnathostomatoidea</taxon>
        <taxon>Gnathostomatidae</taxon>
        <taxon>Gnathostoma</taxon>
    </lineage>
</organism>
<keyword evidence="3" id="KW-1185">Reference proteome</keyword>
<proteinExistence type="predicted"/>